<sequence>MPTPRLSWSSARVNTNGPAPQDLAADRFAAFMVYLCDTLIAEAFESRLPSALRHLLWSRLTTLAARFARLFAAPPRPHRPAPPPPTPSRKPSPPHPKPAPAAPVDYILPRGFFWLRHILPVRFHRIICAQAELIHLLDDPAMIQLIFENPALGRALRPLCHMLGVSRPPHLAPPPRAVSLRPRRKRPKQNRRMPPGAIPDRITPPGRGSRFWPPWYKPLENPA</sequence>
<evidence type="ECO:0000256" key="1">
    <source>
        <dbReference type="SAM" id="MobiDB-lite"/>
    </source>
</evidence>
<protein>
    <submittedName>
        <fullName evidence="2">Uncharacterized protein</fullName>
    </submittedName>
</protein>
<evidence type="ECO:0000313" key="2">
    <source>
        <dbReference type="EMBL" id="SIQ49803.1"/>
    </source>
</evidence>
<dbReference type="EMBL" id="FTNE01000005">
    <property type="protein sequence ID" value="SIQ49803.1"/>
    <property type="molecule type" value="Genomic_DNA"/>
</dbReference>
<dbReference type="AlphaFoldDB" id="A0A8G2CJE1"/>
<name>A0A8G2CJE1_ACIRU</name>
<proteinExistence type="predicted"/>
<organism evidence="2 3">
    <name type="scientific">Acidiphilium rubrum</name>
    <dbReference type="NCBI Taxonomy" id="526"/>
    <lineage>
        <taxon>Bacteria</taxon>
        <taxon>Pseudomonadati</taxon>
        <taxon>Pseudomonadota</taxon>
        <taxon>Alphaproteobacteria</taxon>
        <taxon>Acetobacterales</taxon>
        <taxon>Acidocellaceae</taxon>
        <taxon>Acidiphilium</taxon>
    </lineage>
</organism>
<feature type="region of interest" description="Disordered" evidence="1">
    <location>
        <begin position="74"/>
        <end position="101"/>
    </location>
</feature>
<reference evidence="2 3" key="1">
    <citation type="submission" date="2017-01" db="EMBL/GenBank/DDBJ databases">
        <authorList>
            <person name="Varghese N."/>
            <person name="Submissions S."/>
        </authorList>
    </citation>
    <scope>NUCLEOTIDE SEQUENCE [LARGE SCALE GENOMIC DNA]</scope>
    <source>
        <strain evidence="2 3">ATCC 35905</strain>
    </source>
</reference>
<feature type="compositionally biased region" description="Pro residues" evidence="1">
    <location>
        <begin position="80"/>
        <end position="101"/>
    </location>
</feature>
<keyword evidence="3" id="KW-1185">Reference proteome</keyword>
<accession>A0A8G2CJE1</accession>
<dbReference type="Proteomes" id="UP000186308">
    <property type="component" value="Unassembled WGS sequence"/>
</dbReference>
<feature type="region of interest" description="Disordered" evidence="1">
    <location>
        <begin position="171"/>
        <end position="223"/>
    </location>
</feature>
<comment type="caution">
    <text evidence="2">The sequence shown here is derived from an EMBL/GenBank/DDBJ whole genome shotgun (WGS) entry which is preliminary data.</text>
</comment>
<feature type="compositionally biased region" description="Basic residues" evidence="1">
    <location>
        <begin position="181"/>
        <end position="191"/>
    </location>
</feature>
<gene>
    <name evidence="2" type="ORF">SAMN05421828_105123</name>
</gene>
<evidence type="ECO:0000313" key="3">
    <source>
        <dbReference type="Proteomes" id="UP000186308"/>
    </source>
</evidence>